<dbReference type="InterPro" id="IPR013078">
    <property type="entry name" value="His_Pase_superF_clade-1"/>
</dbReference>
<dbReference type="PANTHER" id="PTHR20935">
    <property type="entry name" value="PHOSPHOGLYCERATE MUTASE-RELATED"/>
    <property type="match status" value="1"/>
</dbReference>
<dbReference type="Proteomes" id="UP000095230">
    <property type="component" value="Unassembled WGS sequence"/>
</dbReference>
<evidence type="ECO:0000313" key="4">
    <source>
        <dbReference type="Proteomes" id="UP000095230"/>
    </source>
</evidence>
<dbReference type="Pfam" id="PF00300">
    <property type="entry name" value="His_Phos_1"/>
    <property type="match status" value="1"/>
</dbReference>
<dbReference type="GO" id="GO:0101006">
    <property type="term" value="F:protein histidine phosphatase activity"/>
    <property type="evidence" value="ECO:0007669"/>
    <property type="project" value="InterPro"/>
</dbReference>
<dbReference type="InterPro" id="IPR029033">
    <property type="entry name" value="His_PPase_superfam"/>
</dbReference>
<dbReference type="EMBL" id="BPEU01000039">
    <property type="protein sequence ID" value="GIU46351.1"/>
    <property type="molecule type" value="Genomic_DNA"/>
</dbReference>
<dbReference type="InterPro" id="IPR051021">
    <property type="entry name" value="Mito_Ser/Thr_phosphatase"/>
</dbReference>
<dbReference type="Gene3D" id="3.40.50.1240">
    <property type="entry name" value="Phosphoglycerate mutase-like"/>
    <property type="match status" value="1"/>
</dbReference>
<reference evidence="3 4" key="1">
    <citation type="submission" date="2016-07" db="EMBL/GenBank/DDBJ databases">
        <title>Whole-genome of two Shewanella species isolated from a digestive organ of sea cucumber Apostichopus japonicus Selenka 1867.</title>
        <authorList>
            <person name="Hong H.-H."/>
            <person name="Choi H."/>
            <person name="Cheon S."/>
            <person name="Oh J.-S."/>
            <person name="Lee H.-G."/>
            <person name="Park C."/>
        </authorList>
    </citation>
    <scope>NUCLEOTIDE SEQUENCE [LARGE SCALE GENOMIC DNA]</scope>
    <source>
        <strain evidence="3 4">CSB03KR</strain>
    </source>
</reference>
<evidence type="ECO:0000256" key="1">
    <source>
        <dbReference type="ARBA" id="ARBA00022801"/>
    </source>
</evidence>
<dbReference type="STRING" id="23.BEL05_08840"/>
<evidence type="ECO:0000313" key="3">
    <source>
        <dbReference type="EMBL" id="OEG75307.1"/>
    </source>
</evidence>
<accession>A0A1E5IXX9</accession>
<dbReference type="Proteomes" id="UP000773469">
    <property type="component" value="Unassembled WGS sequence"/>
</dbReference>
<dbReference type="RefSeq" id="WP_028765455.1">
    <property type="nucleotide sequence ID" value="NZ_BPEU01000039.1"/>
</dbReference>
<proteinExistence type="predicted"/>
<gene>
    <name evidence="2" type="primary">sixA</name>
    <name evidence="3" type="ORF">BEL05_08840</name>
    <name evidence="2" type="ORF">TUM3794_38760</name>
</gene>
<dbReference type="InterPro" id="IPR001345">
    <property type="entry name" value="PG/BPGM_mutase_AS"/>
</dbReference>
<dbReference type="GO" id="GO:0005737">
    <property type="term" value="C:cytoplasm"/>
    <property type="evidence" value="ECO:0007669"/>
    <property type="project" value="InterPro"/>
</dbReference>
<sequence>MQLYLMRHGEAGYNAHSDRERVLTEVGRYQTELMSNWLARSVTEFDLVLVSPYLRAQQTWQEVSKHFPEPRKWLVMDDLIPSGEPSVAVDTLLAYADHFKADKVLVIAHMPLLGYMVSELVAGVEPPLFATSGLTLIDKHGESASLTWQQTPHTVS</sequence>
<reference evidence="2 5" key="2">
    <citation type="submission" date="2021-05" db="EMBL/GenBank/DDBJ databases">
        <title>Molecular characterization for Shewanella algae harboring chromosomal blaOXA-55-like strains isolated from clinical and environment sample.</title>
        <authorList>
            <person name="Ohama Y."/>
            <person name="Aoki K."/>
            <person name="Harada S."/>
            <person name="Moriya K."/>
            <person name="Ishii Y."/>
            <person name="Tateda K."/>
        </authorList>
    </citation>
    <scope>NUCLEOTIDE SEQUENCE [LARGE SCALE GENOMIC DNA]</scope>
    <source>
        <strain evidence="2 5">MBTL60-118</strain>
    </source>
</reference>
<organism evidence="3 4">
    <name type="scientific">Shewanella colwelliana</name>
    <name type="common">Alteromonas colwelliana</name>
    <dbReference type="NCBI Taxonomy" id="23"/>
    <lineage>
        <taxon>Bacteria</taxon>
        <taxon>Pseudomonadati</taxon>
        <taxon>Pseudomonadota</taxon>
        <taxon>Gammaproteobacteria</taxon>
        <taxon>Alteromonadales</taxon>
        <taxon>Shewanellaceae</taxon>
        <taxon>Shewanella</taxon>
    </lineage>
</organism>
<dbReference type="CDD" id="cd07067">
    <property type="entry name" value="HP_PGM_like"/>
    <property type="match status" value="1"/>
</dbReference>
<evidence type="ECO:0000313" key="2">
    <source>
        <dbReference type="EMBL" id="GIU46351.1"/>
    </source>
</evidence>
<dbReference type="SMART" id="SM00855">
    <property type="entry name" value="PGAM"/>
    <property type="match status" value="1"/>
</dbReference>
<dbReference type="EMBL" id="MCBT01000009">
    <property type="protein sequence ID" value="OEG75307.1"/>
    <property type="molecule type" value="Genomic_DNA"/>
</dbReference>
<name>A0A1E5IXX9_SHECO</name>
<keyword evidence="1" id="KW-0378">Hydrolase</keyword>
<dbReference type="AlphaFoldDB" id="A0A1E5IXX9"/>
<protein>
    <submittedName>
        <fullName evidence="3">Phosphohistidine phosphatase SixA</fullName>
    </submittedName>
</protein>
<dbReference type="NCBIfam" id="TIGR00249">
    <property type="entry name" value="sixA"/>
    <property type="match status" value="1"/>
</dbReference>
<dbReference type="SUPFAM" id="SSF53254">
    <property type="entry name" value="Phosphoglycerate mutase-like"/>
    <property type="match status" value="1"/>
</dbReference>
<dbReference type="InterPro" id="IPR004449">
    <property type="entry name" value="SixA"/>
</dbReference>
<evidence type="ECO:0000313" key="5">
    <source>
        <dbReference type="Proteomes" id="UP000773469"/>
    </source>
</evidence>
<keyword evidence="5" id="KW-1185">Reference proteome</keyword>
<dbReference type="PROSITE" id="PS00175">
    <property type="entry name" value="PG_MUTASE"/>
    <property type="match status" value="1"/>
</dbReference>
<comment type="caution">
    <text evidence="3">The sequence shown here is derived from an EMBL/GenBank/DDBJ whole genome shotgun (WGS) entry which is preliminary data.</text>
</comment>
<dbReference type="OrthoDB" id="92610at2"/>